<sequence>MDKVFESSVLDRLIGHPTEPQGDGRMRLTLEELKASVARDLTALLNTRLVITPDEMEAHPACQRSILNYGLRDFSALSLTSSKNRETICVALREAIERFEPRLTGVKITLVRRRGGLNRLSFVIAATLAARPDESVCFDGAFEPSSLQYVVRQATQL</sequence>
<gene>
    <name evidence="2" type="primary">tssE</name>
    <name evidence="2" type="ORF">E4O92_12545</name>
</gene>
<evidence type="ECO:0000259" key="1">
    <source>
        <dbReference type="Pfam" id="PF04965"/>
    </source>
</evidence>
<dbReference type="SUPFAM" id="SSF160719">
    <property type="entry name" value="gpW/gp25-like"/>
    <property type="match status" value="1"/>
</dbReference>
<reference evidence="2 3" key="1">
    <citation type="submission" date="2019-03" db="EMBL/GenBank/DDBJ databases">
        <title>Draft genome of Massilia hortus sp. nov., a novel bacterial species of the Oxalobacteraceae family.</title>
        <authorList>
            <person name="Peta V."/>
            <person name="Raths R."/>
            <person name="Bucking H."/>
        </authorList>
    </citation>
    <scope>NUCLEOTIDE SEQUENCE [LARGE SCALE GENOMIC DNA]</scope>
    <source>
        <strain evidence="2 3">ONC3</strain>
    </source>
</reference>
<dbReference type="AlphaFoldDB" id="A0A4Y9T2M1"/>
<protein>
    <submittedName>
        <fullName evidence="2">Type VI secretion system baseplate subunit TssE</fullName>
    </submittedName>
</protein>
<dbReference type="Proteomes" id="UP000297258">
    <property type="component" value="Unassembled WGS sequence"/>
</dbReference>
<dbReference type="NCBIfam" id="TIGR03357">
    <property type="entry name" value="VI_zyme"/>
    <property type="match status" value="1"/>
</dbReference>
<evidence type="ECO:0000313" key="2">
    <source>
        <dbReference type="EMBL" id="TFW31771.1"/>
    </source>
</evidence>
<keyword evidence="3" id="KW-1185">Reference proteome</keyword>
<name>A0A4Y9T2M1_9BURK</name>
<dbReference type="InterPro" id="IPR007048">
    <property type="entry name" value="IraD/Gp25-like"/>
</dbReference>
<dbReference type="InterPro" id="IPR053176">
    <property type="entry name" value="T6SS_TssE1-like"/>
</dbReference>
<dbReference type="EMBL" id="SPUM01000081">
    <property type="protein sequence ID" value="TFW31771.1"/>
    <property type="molecule type" value="Genomic_DNA"/>
</dbReference>
<proteinExistence type="predicted"/>
<dbReference type="PANTHER" id="PTHR38595">
    <property type="entry name" value="CYTOPLASMIC PROTEIN-RELATED"/>
    <property type="match status" value="1"/>
</dbReference>
<dbReference type="InterPro" id="IPR017737">
    <property type="entry name" value="TssE1-like"/>
</dbReference>
<dbReference type="PANTHER" id="PTHR38595:SF2">
    <property type="entry name" value="TYPE VI SECRETION SYSTEM BASEPLATE SUBUNIT TSSE"/>
    <property type="match status" value="1"/>
</dbReference>
<feature type="domain" description="IraD/Gp25-like" evidence="1">
    <location>
        <begin position="32"/>
        <end position="132"/>
    </location>
</feature>
<organism evidence="2 3">
    <name type="scientific">Massilia horti</name>
    <dbReference type="NCBI Taxonomy" id="2562153"/>
    <lineage>
        <taxon>Bacteria</taxon>
        <taxon>Pseudomonadati</taxon>
        <taxon>Pseudomonadota</taxon>
        <taxon>Betaproteobacteria</taxon>
        <taxon>Burkholderiales</taxon>
        <taxon>Oxalobacteraceae</taxon>
        <taxon>Telluria group</taxon>
        <taxon>Massilia</taxon>
    </lineage>
</organism>
<dbReference type="RefSeq" id="WP_135190111.1">
    <property type="nucleotide sequence ID" value="NZ_SPUM01000081.1"/>
</dbReference>
<evidence type="ECO:0000313" key="3">
    <source>
        <dbReference type="Proteomes" id="UP000297258"/>
    </source>
</evidence>
<dbReference type="OrthoDB" id="119583at2"/>
<accession>A0A4Y9T2M1</accession>
<dbReference type="Gene3D" id="3.10.450.40">
    <property type="match status" value="1"/>
</dbReference>
<comment type="caution">
    <text evidence="2">The sequence shown here is derived from an EMBL/GenBank/DDBJ whole genome shotgun (WGS) entry which is preliminary data.</text>
</comment>
<dbReference type="Pfam" id="PF04965">
    <property type="entry name" value="GPW_gp25"/>
    <property type="match status" value="1"/>
</dbReference>